<keyword evidence="3" id="KW-1185">Reference proteome</keyword>
<sequence length="960" mass="107178">MCSQPSAQLRDSENHFAGVLRRIARLARHPYVKYSLLAAKQLRLSFPQERSYSELRVPLLRLLLRTVLALIAKRLRSVCEAYEPHIPLIHSPRSFAEGTPTGLQYLLILSPSPPHGLDLRRLSAVSIAVTGTRSVSSQSNLAIELLTTRFTNVLKRIHFRIPNEQLTDLIEPVLGFLDYGCEAIQNDLSAAVWFTETVRNLIPVEQPSPDEPEDIVEDSFLRYQTPSSSPTPDLRDRTILSPLSSIPSSREDLDNPMADQFNPPVRPPMPARGHATAPTFDPEQPRTLRRFFQDLETLFERSGVEADRQKKEWVVRYLPIDVAELCESLPEYYADDKSYEDFRQAIIALYPGASDERKYSVADVENLVAKHAKSSIANISELSAYYREFFAMTSYLIRQGRLSPAEQSRLFVRGIAPPLWEQVSRRLQLKLPDHYPNDPYTLEQVYDAAKFVLHGTLSSASSSSQSANASTGGLVKTEEIAPILRYLVQAIAEQPGNRGYGGNGFAGPRYQPNAPPPPPPRFPNAPYPQQDARPANNNNNFCHYCGNINCRLRTCPFVEEDTRAGRCRRDVDGRVILPNGSYVPQSLPNFDGVTMRDRVFEWNRRNANAMAAPDQQNAPVAGQPGNQASQLFFAVAPETPPAVANFHLTTDERISQLERELFALRAGRQRFDGVEVPQRRRSFSRNGPPTYGERDLPPHMSAQAPRREERREVSGGDRPATKSRETSRERRVTSPTDGQGTEERRASSRTTATAIETSRSIEGGQPDSAQRPPTPRPAPEQPESAVYPEHPFAKARDATYAPPKARNFGAPPAKAKESDRDPAYRTQAPVHNPKVAEEIFARSMKAPVISLSPEELLSIAPEVRAKYREAVTPKRVPATKTVAFAQFTEELGEGCEDVDNAKPFLSTVTCNGEALEPGGYVLPDPYEVYLRDVAPEDDPKSLVVAKESHDSGRSSDSWQY</sequence>
<dbReference type="EMBL" id="CCBP010000073">
    <property type="protein sequence ID" value="CDO70212.1"/>
    <property type="molecule type" value="Genomic_DNA"/>
</dbReference>
<dbReference type="Proteomes" id="UP000029665">
    <property type="component" value="Unassembled WGS sequence"/>
</dbReference>
<evidence type="ECO:0000256" key="1">
    <source>
        <dbReference type="SAM" id="MobiDB-lite"/>
    </source>
</evidence>
<feature type="compositionally biased region" description="Pro residues" evidence="1">
    <location>
        <begin position="513"/>
        <end position="526"/>
    </location>
</feature>
<evidence type="ECO:0000313" key="2">
    <source>
        <dbReference type="EMBL" id="CDO70212.1"/>
    </source>
</evidence>
<feature type="region of interest" description="Disordered" evidence="1">
    <location>
        <begin position="673"/>
        <end position="830"/>
    </location>
</feature>
<dbReference type="OrthoDB" id="2734749at2759"/>
<feature type="compositionally biased region" description="Polar residues" evidence="1">
    <location>
        <begin position="748"/>
        <end position="760"/>
    </location>
</feature>
<organism evidence="2 3">
    <name type="scientific">Pycnoporus cinnabarinus</name>
    <name type="common">Cinnabar-red polypore</name>
    <name type="synonym">Trametes cinnabarina</name>
    <dbReference type="NCBI Taxonomy" id="5643"/>
    <lineage>
        <taxon>Eukaryota</taxon>
        <taxon>Fungi</taxon>
        <taxon>Dikarya</taxon>
        <taxon>Basidiomycota</taxon>
        <taxon>Agaricomycotina</taxon>
        <taxon>Agaricomycetes</taxon>
        <taxon>Polyporales</taxon>
        <taxon>Polyporaceae</taxon>
        <taxon>Trametes</taxon>
    </lineage>
</organism>
<feature type="compositionally biased region" description="Basic and acidic residues" evidence="1">
    <location>
        <begin position="940"/>
        <end position="953"/>
    </location>
</feature>
<dbReference type="HOGENOM" id="CLU_003921_7_0_1"/>
<dbReference type="STRING" id="5643.A0A060S6W8"/>
<accession>A0A060S6W8</accession>
<evidence type="ECO:0000313" key="3">
    <source>
        <dbReference type="Proteomes" id="UP000029665"/>
    </source>
</evidence>
<name>A0A060S6W8_PYCCI</name>
<feature type="region of interest" description="Disordered" evidence="1">
    <location>
        <begin position="499"/>
        <end position="526"/>
    </location>
</feature>
<reference evidence="2" key="1">
    <citation type="submission" date="2014-01" db="EMBL/GenBank/DDBJ databases">
        <title>The genome of the white-rot fungus Pycnoporus cinnabarinus: a basidiomycete model with a versatile arsenal for lignocellulosic biomass breakdown.</title>
        <authorList>
            <person name="Levasseur A."/>
            <person name="Lomascolo A."/>
            <person name="Ruiz-Duenas F.J."/>
            <person name="Uzan E."/>
            <person name="Piumi F."/>
            <person name="Kues U."/>
            <person name="Ram A.F.J."/>
            <person name="Murat C."/>
            <person name="Haon M."/>
            <person name="Benoit I."/>
            <person name="Arfi Y."/>
            <person name="Chevret D."/>
            <person name="Drula E."/>
            <person name="Kwon M.J."/>
            <person name="Gouret P."/>
            <person name="Lesage-Meessen L."/>
            <person name="Lombard V."/>
            <person name="Mariette J."/>
            <person name="Noirot C."/>
            <person name="Park J."/>
            <person name="Patyshakuliyeva A."/>
            <person name="Wieneger R.A.B."/>
            <person name="Wosten H.A.B."/>
            <person name="Martin F."/>
            <person name="Coutinho P.M."/>
            <person name="de Vries R."/>
            <person name="Martinez A.T."/>
            <person name="Klopp C."/>
            <person name="Pontarotti P."/>
            <person name="Henrissat B."/>
            <person name="Record E."/>
        </authorList>
    </citation>
    <scope>NUCLEOTIDE SEQUENCE [LARGE SCALE GENOMIC DNA]</scope>
    <source>
        <strain evidence="2">BRFM137</strain>
    </source>
</reference>
<feature type="compositionally biased region" description="Basic and acidic residues" evidence="1">
    <location>
        <begin position="705"/>
        <end position="732"/>
    </location>
</feature>
<dbReference type="OMA" id="CEAYEPH"/>
<dbReference type="AlphaFoldDB" id="A0A060S6W8"/>
<feature type="region of interest" description="Disordered" evidence="1">
    <location>
        <begin position="940"/>
        <end position="960"/>
    </location>
</feature>
<comment type="caution">
    <text evidence="2">The sequence shown here is derived from an EMBL/GenBank/DDBJ whole genome shotgun (WGS) entry which is preliminary data.</text>
</comment>
<gene>
    <name evidence="2" type="ORF">BN946_scf184942.g12</name>
</gene>
<protein>
    <submittedName>
        <fullName evidence="2">Uncharacterized protein</fullName>
    </submittedName>
</protein>
<feature type="compositionally biased region" description="Basic and acidic residues" evidence="1">
    <location>
        <begin position="814"/>
        <end position="823"/>
    </location>
</feature>
<proteinExistence type="predicted"/>